<dbReference type="InterPro" id="IPR043519">
    <property type="entry name" value="NT_sf"/>
</dbReference>
<proteinExistence type="predicted"/>
<evidence type="ECO:0000313" key="2">
    <source>
        <dbReference type="EMBL" id="KDR66501.1"/>
    </source>
</evidence>
<dbReference type="STRING" id="685588.A0A067S6T8"/>
<dbReference type="SUPFAM" id="SSF81301">
    <property type="entry name" value="Nucleotidyltransferase"/>
    <property type="match status" value="1"/>
</dbReference>
<dbReference type="EMBL" id="KL142423">
    <property type="protein sequence ID" value="KDR66501.1"/>
    <property type="molecule type" value="Genomic_DNA"/>
</dbReference>
<feature type="region of interest" description="Disordered" evidence="1">
    <location>
        <begin position="254"/>
        <end position="299"/>
    </location>
</feature>
<feature type="compositionally biased region" description="Polar residues" evidence="1">
    <location>
        <begin position="263"/>
        <end position="294"/>
    </location>
</feature>
<dbReference type="HOGENOM" id="CLU_510935_0_0_1"/>
<dbReference type="AlphaFoldDB" id="A0A067S6T8"/>
<reference evidence="3" key="1">
    <citation type="journal article" date="2014" name="Proc. Natl. Acad. Sci. U.S.A.">
        <title>Extensive sampling of basidiomycete genomes demonstrates inadequacy of the white-rot/brown-rot paradigm for wood decay fungi.</title>
        <authorList>
            <person name="Riley R."/>
            <person name="Salamov A.A."/>
            <person name="Brown D.W."/>
            <person name="Nagy L.G."/>
            <person name="Floudas D."/>
            <person name="Held B.W."/>
            <person name="Levasseur A."/>
            <person name="Lombard V."/>
            <person name="Morin E."/>
            <person name="Otillar R."/>
            <person name="Lindquist E.A."/>
            <person name="Sun H."/>
            <person name="LaButti K.M."/>
            <person name="Schmutz J."/>
            <person name="Jabbour D."/>
            <person name="Luo H."/>
            <person name="Baker S.E."/>
            <person name="Pisabarro A.G."/>
            <person name="Walton J.D."/>
            <person name="Blanchette R.A."/>
            <person name="Henrissat B."/>
            <person name="Martin F."/>
            <person name="Cullen D."/>
            <person name="Hibbett D.S."/>
            <person name="Grigoriev I.V."/>
        </authorList>
    </citation>
    <scope>NUCLEOTIDE SEQUENCE [LARGE SCALE GENOMIC DNA]</scope>
    <source>
        <strain evidence="3">CBS 339.88</strain>
    </source>
</reference>
<protein>
    <submittedName>
        <fullName evidence="2">Uncharacterized protein</fullName>
    </submittedName>
</protein>
<dbReference type="Proteomes" id="UP000027222">
    <property type="component" value="Unassembled WGS sequence"/>
</dbReference>
<keyword evidence="3" id="KW-1185">Reference proteome</keyword>
<dbReference type="OrthoDB" id="3133286at2759"/>
<name>A0A067S6T8_GALM3</name>
<accession>A0A067S6T8</accession>
<sequence length="533" mass="59737">MVKSSMSRKTIVSNAARDLVKTLEQRGFTCILTHEMAGFLQGSKVVPKDVKLVISPPLEGFLSIENVAKYLVDTDPAKFRARQRKDKSDVLSYYDTTVLSPKKMHCDFELIGVRNPPPPQYRSELTKRVDGLPVLSLFAIVMALLDDILSQYDSAINKNDFARRPPKKLYQKLRLLLPSSTLSFSPPGDKSFRLEALECFLRASSIFPEFASKLSPLIRACRHSKSLISLVHPNGTPVLDVTPRLQTLDFDVKDQDEQHHEVQSSPTGHSSSDAPNADSTQPQAVPSPDHTSWSPSPPEVKTAAQFRTEVITLVAKKVVDILHNLGIESALFGSLACYLYGNERPPNDIDIIAFPPVGRFMTAEWLKQAISNGDPENFCLEAAKNPHATYKVLYFLVGGELAPSCTFHKDKCKIDVLLPGTLHLPCLSNYNIKWKGGLPVVPFSVLLLQKLQGWDDHRRMPEPYKFEKHVTDASDVQSLLKLEHVVALRFSQPWTDRVLFSEEFINLTMSRVRDFAINYPASAGEWVRIGFNI</sequence>
<evidence type="ECO:0000313" key="3">
    <source>
        <dbReference type="Proteomes" id="UP000027222"/>
    </source>
</evidence>
<dbReference type="Gene3D" id="3.30.460.40">
    <property type="match status" value="1"/>
</dbReference>
<gene>
    <name evidence="2" type="ORF">GALMADRAFT_1156181</name>
</gene>
<organism evidence="2 3">
    <name type="scientific">Galerina marginata (strain CBS 339.88)</name>
    <dbReference type="NCBI Taxonomy" id="685588"/>
    <lineage>
        <taxon>Eukaryota</taxon>
        <taxon>Fungi</taxon>
        <taxon>Dikarya</taxon>
        <taxon>Basidiomycota</taxon>
        <taxon>Agaricomycotina</taxon>
        <taxon>Agaricomycetes</taxon>
        <taxon>Agaricomycetidae</taxon>
        <taxon>Agaricales</taxon>
        <taxon>Agaricineae</taxon>
        <taxon>Strophariaceae</taxon>
        <taxon>Galerina</taxon>
    </lineage>
</organism>
<evidence type="ECO:0000256" key="1">
    <source>
        <dbReference type="SAM" id="MobiDB-lite"/>
    </source>
</evidence>